<comment type="caution">
    <text evidence="2">The sequence shown here is derived from an EMBL/GenBank/DDBJ whole genome shotgun (WGS) entry which is preliminary data.</text>
</comment>
<keyword evidence="3" id="KW-1185">Reference proteome</keyword>
<dbReference type="SUPFAM" id="SSF55729">
    <property type="entry name" value="Acyl-CoA N-acyltransferases (Nat)"/>
    <property type="match status" value="1"/>
</dbReference>
<keyword evidence="2" id="KW-0808">Transferase</keyword>
<feature type="domain" description="N-acetyltransferase" evidence="1">
    <location>
        <begin position="1"/>
        <end position="165"/>
    </location>
</feature>
<dbReference type="PROSITE" id="PS51186">
    <property type="entry name" value="GNAT"/>
    <property type="match status" value="1"/>
</dbReference>
<gene>
    <name evidence="2" type="ORF">CA983_11855</name>
</gene>
<dbReference type="RefSeq" id="WP_086600856.1">
    <property type="nucleotide sequence ID" value="NZ_NGFN01000054.1"/>
</dbReference>
<evidence type="ECO:0000313" key="3">
    <source>
        <dbReference type="Proteomes" id="UP000195105"/>
    </source>
</evidence>
<sequence>MIIVQAELADLPRLLKFRTDAAAWLTRLGIDQWSRPFPPEHIAESIRRGEVFMIREAPQSDAAATVTLDRDADPRLWTPDERAEDALYVHKLSVDRRYAGADLGGRILDWCGDRAARVGAQWLRLDAWTTNPRLQSYYRTQGFTHVRTSDDPSVVSGWAAQRPAAFSSTHGLDDSDLEGVTAG</sequence>
<dbReference type="AlphaFoldDB" id="A0A243S662"/>
<accession>A0A243S662</accession>
<dbReference type="Gene3D" id="3.40.630.30">
    <property type="match status" value="1"/>
</dbReference>
<dbReference type="Pfam" id="PF00583">
    <property type="entry name" value="Acetyltransf_1"/>
    <property type="match status" value="1"/>
</dbReference>
<evidence type="ECO:0000259" key="1">
    <source>
        <dbReference type="PROSITE" id="PS51186"/>
    </source>
</evidence>
<name>A0A243S662_9ACTN</name>
<proteinExistence type="predicted"/>
<reference evidence="2 3" key="1">
    <citation type="submission" date="2017-05" db="EMBL/GenBank/DDBJ databases">
        <title>Biotechnological potential of actinobacteria isolated from South African environments.</title>
        <authorList>
            <person name="Le Roes-Hill M."/>
            <person name="Prins A."/>
            <person name="Durrell K.A."/>
        </authorList>
    </citation>
    <scope>NUCLEOTIDE SEQUENCE [LARGE SCALE GENOMIC DNA]</scope>
    <source>
        <strain evidence="2 3">HMC13</strain>
    </source>
</reference>
<dbReference type="InterPro" id="IPR000182">
    <property type="entry name" value="GNAT_dom"/>
</dbReference>
<evidence type="ECO:0000313" key="2">
    <source>
        <dbReference type="EMBL" id="OUD03019.1"/>
    </source>
</evidence>
<dbReference type="InterPro" id="IPR016181">
    <property type="entry name" value="Acyl_CoA_acyltransferase"/>
</dbReference>
<dbReference type="EMBL" id="NGFN01000054">
    <property type="protein sequence ID" value="OUD03019.1"/>
    <property type="molecule type" value="Genomic_DNA"/>
</dbReference>
<organism evidence="2 3">
    <name type="scientific">Streptomyces swartbergensis</name>
    <dbReference type="NCBI Taxonomy" id="487165"/>
    <lineage>
        <taxon>Bacteria</taxon>
        <taxon>Bacillati</taxon>
        <taxon>Actinomycetota</taxon>
        <taxon>Actinomycetes</taxon>
        <taxon>Kitasatosporales</taxon>
        <taxon>Streptomycetaceae</taxon>
        <taxon>Streptomyces</taxon>
    </lineage>
</organism>
<protein>
    <submittedName>
        <fullName evidence="2">GNAT family N-acetyltransferase</fullName>
    </submittedName>
</protein>
<dbReference type="GO" id="GO:0016747">
    <property type="term" value="F:acyltransferase activity, transferring groups other than amino-acyl groups"/>
    <property type="evidence" value="ECO:0007669"/>
    <property type="project" value="InterPro"/>
</dbReference>
<dbReference type="Proteomes" id="UP000195105">
    <property type="component" value="Unassembled WGS sequence"/>
</dbReference>